<dbReference type="EMBL" id="BAUT01000034">
    <property type="protein sequence ID" value="GAE26886.1"/>
    <property type="molecule type" value="Genomic_DNA"/>
</dbReference>
<dbReference type="Proteomes" id="UP000018890">
    <property type="component" value="Unassembled WGS sequence"/>
</dbReference>
<comment type="caution">
    <text evidence="3">The sequence shown here is derived from an EMBL/GenBank/DDBJ whole genome shotgun (WGS) entry which is preliminary data.</text>
</comment>
<evidence type="ECO:0000256" key="2">
    <source>
        <dbReference type="SAM" id="MobiDB-lite"/>
    </source>
</evidence>
<evidence type="ECO:0000313" key="4">
    <source>
        <dbReference type="Proteomes" id="UP000018890"/>
    </source>
</evidence>
<feature type="compositionally biased region" description="Polar residues" evidence="2">
    <location>
        <begin position="209"/>
        <end position="219"/>
    </location>
</feature>
<dbReference type="STRING" id="1236970.JCM9140_2992"/>
<keyword evidence="4" id="KW-1185">Reference proteome</keyword>
<sequence>MVTRKVKKVAKGHKERTIDVSLKEFLEDAGLKGKTTFDKRFARFLEIYPINDNENNYFKKDPQNDHSEFEFKWEWYQLFKVLFSATAHHPFFYRKRLLEKVTVADFQDYFNSLLAEVDQLPDYLRNEIISHRSYQNTLKEKEVLPDLATKIAEFVCAMELITQKERPDIMVDIYKKLDDWIYQAFMNSERIRIVEARNHEITDDLITKGVNSPSKQNNPEEQEELEKQLKHEEELKWQYRKQEELDQYIAFLLKDKIEAIKTLEELPIDDHEFEELVNLFIGGEVGAKIDSRTKKYRMAYEMYLEQSIGLADAHVHHIESIIENIKKYQYKSQTSVEKIKRFKEEQKRLTKSEYEQQFVEAKEKRKKQLLQMIQACQEELEELETTQDYLKDGTKLEEELHESYLKFYTQVQTQSEKYQQASELFMGQIVSPSFKIKNKG</sequence>
<reference evidence="3" key="1">
    <citation type="journal article" date="2014" name="Genome Announc.">
        <title>Draft Genome Sequences of Three Alkaliphilic Bacillus Strains, Bacillus wakoensis JCM 9140T, Bacillus akibai JCM 9157T, and Bacillus hemicellulosilyticus JCM 9152T.</title>
        <authorList>
            <person name="Yuki M."/>
            <person name="Oshima K."/>
            <person name="Suda W."/>
            <person name="Oshida Y."/>
            <person name="Kitamura K."/>
            <person name="Iida T."/>
            <person name="Hattori M."/>
            <person name="Ohkuma M."/>
        </authorList>
    </citation>
    <scope>NUCLEOTIDE SEQUENCE [LARGE SCALE GENOMIC DNA]</scope>
    <source>
        <strain evidence="3">JCM 9140</strain>
    </source>
</reference>
<feature type="coiled-coil region" evidence="1">
    <location>
        <begin position="351"/>
        <end position="386"/>
    </location>
</feature>
<evidence type="ECO:0000313" key="3">
    <source>
        <dbReference type="EMBL" id="GAE26886.1"/>
    </source>
</evidence>
<feature type="region of interest" description="Disordered" evidence="2">
    <location>
        <begin position="205"/>
        <end position="227"/>
    </location>
</feature>
<proteinExistence type="predicted"/>
<name>W4Q477_9BACI</name>
<evidence type="ECO:0000256" key="1">
    <source>
        <dbReference type="SAM" id="Coils"/>
    </source>
</evidence>
<organism evidence="3 4">
    <name type="scientific">Halalkalibacter wakoensis JCM 9140</name>
    <dbReference type="NCBI Taxonomy" id="1236970"/>
    <lineage>
        <taxon>Bacteria</taxon>
        <taxon>Bacillati</taxon>
        <taxon>Bacillota</taxon>
        <taxon>Bacilli</taxon>
        <taxon>Bacillales</taxon>
        <taxon>Bacillaceae</taxon>
        <taxon>Halalkalibacter</taxon>
    </lineage>
</organism>
<keyword evidence="1" id="KW-0175">Coiled coil</keyword>
<protein>
    <submittedName>
        <fullName evidence="3">Uncharacterized protein</fullName>
    </submittedName>
</protein>
<gene>
    <name evidence="3" type="ORF">JCM9140_2992</name>
</gene>
<dbReference type="AlphaFoldDB" id="W4Q477"/>
<accession>W4Q477</accession>